<name>A0A0F7SRK8_PHARH</name>
<dbReference type="EMBL" id="LN483142">
    <property type="protein sequence ID" value="CED83344.1"/>
    <property type="molecule type" value="Genomic_DNA"/>
</dbReference>
<accession>A0A0F7SRK8</accession>
<reference evidence="1" key="1">
    <citation type="submission" date="2014-08" db="EMBL/GenBank/DDBJ databases">
        <authorList>
            <person name="Sharma Rahul"/>
            <person name="Thines Marco"/>
        </authorList>
    </citation>
    <scope>NUCLEOTIDE SEQUENCE</scope>
</reference>
<evidence type="ECO:0000313" key="1">
    <source>
        <dbReference type="EMBL" id="CED83344.1"/>
    </source>
</evidence>
<proteinExistence type="predicted"/>
<protein>
    <submittedName>
        <fullName evidence="1">Uncharacterized protein</fullName>
    </submittedName>
</protein>
<dbReference type="AlphaFoldDB" id="A0A0F7SRK8"/>
<sequence>MSITARSQAMDDEGLCTVELCQQQESLTMSLGMIHDDSADHTHTAGESSSTAGDNYPLYGARIQSVFVGSENHK</sequence>
<organism evidence="1">
    <name type="scientific">Phaffia rhodozyma</name>
    <name type="common">Yeast</name>
    <name type="synonym">Xanthophyllomyces dendrorhous</name>
    <dbReference type="NCBI Taxonomy" id="264483"/>
    <lineage>
        <taxon>Eukaryota</taxon>
        <taxon>Fungi</taxon>
        <taxon>Dikarya</taxon>
        <taxon>Basidiomycota</taxon>
        <taxon>Agaricomycotina</taxon>
        <taxon>Tremellomycetes</taxon>
        <taxon>Cystofilobasidiales</taxon>
        <taxon>Mrakiaceae</taxon>
        <taxon>Phaffia</taxon>
    </lineage>
</organism>